<dbReference type="GO" id="GO:0000287">
    <property type="term" value="F:magnesium ion binding"/>
    <property type="evidence" value="ECO:0007669"/>
    <property type="project" value="UniProtKB-UniRule"/>
</dbReference>
<evidence type="ECO:0000256" key="4">
    <source>
        <dbReference type="ARBA" id="ARBA00022777"/>
    </source>
</evidence>
<evidence type="ECO:0000256" key="1">
    <source>
        <dbReference type="ARBA" id="ARBA00022605"/>
    </source>
</evidence>
<feature type="binding site" evidence="7">
    <location>
        <position position="59"/>
    </location>
    <ligand>
        <name>substrate</name>
    </ligand>
</feature>
<keyword evidence="9" id="KW-1185">Reference proteome</keyword>
<dbReference type="EC" id="2.7.1.71" evidence="7"/>
<dbReference type="InterPro" id="IPR027417">
    <property type="entry name" value="P-loop_NTPase"/>
</dbReference>
<accession>A0A6M0CG10</accession>
<dbReference type="GO" id="GO:0009423">
    <property type="term" value="P:chorismate biosynthetic process"/>
    <property type="evidence" value="ECO:0007669"/>
    <property type="project" value="UniProtKB-UniRule"/>
</dbReference>
<feature type="binding site" evidence="7">
    <location>
        <position position="122"/>
    </location>
    <ligand>
        <name>ATP</name>
        <dbReference type="ChEBI" id="CHEBI:30616"/>
    </ligand>
</feature>
<sequence>MQGKKIVLLGYMGSGKSTIGKLLANKLKYQFIDLDQYIEKQEGHTIPNIFKNEGELYFRKKEHHYLKEVLALKQDVILSLGGGTPCFAGNMDVVKKGGASSIYLKLSIPTIVKRLAPEKAGRPLIAHIEKEEDLLEFIGKHLFERSYYYNQAEHVVSVDQETHEQIIDSIQTMLD</sequence>
<reference evidence="8 9" key="1">
    <citation type="submission" date="2020-01" db="EMBL/GenBank/DDBJ databases">
        <title>Spongiivirga citrea KCTC 32990T.</title>
        <authorList>
            <person name="Wang G."/>
        </authorList>
    </citation>
    <scope>NUCLEOTIDE SEQUENCE [LARGE SCALE GENOMIC DNA]</scope>
    <source>
        <strain evidence="8 9">KCTC 32990</strain>
    </source>
</reference>
<dbReference type="InterPro" id="IPR000623">
    <property type="entry name" value="Shikimate_kinase/TSH1"/>
</dbReference>
<comment type="similarity">
    <text evidence="7">Belongs to the shikimate kinase family.</text>
</comment>
<comment type="catalytic activity">
    <reaction evidence="7">
        <text>shikimate + ATP = 3-phosphoshikimate + ADP + H(+)</text>
        <dbReference type="Rhea" id="RHEA:13121"/>
        <dbReference type="ChEBI" id="CHEBI:15378"/>
        <dbReference type="ChEBI" id="CHEBI:30616"/>
        <dbReference type="ChEBI" id="CHEBI:36208"/>
        <dbReference type="ChEBI" id="CHEBI:145989"/>
        <dbReference type="ChEBI" id="CHEBI:456216"/>
        <dbReference type="EC" id="2.7.1.71"/>
    </reaction>
</comment>
<dbReference type="PANTHER" id="PTHR21087">
    <property type="entry name" value="SHIKIMATE KINASE"/>
    <property type="match status" value="1"/>
</dbReference>
<keyword evidence="7" id="KW-0460">Magnesium</keyword>
<feature type="binding site" evidence="7">
    <location>
        <position position="17"/>
    </location>
    <ligand>
        <name>Mg(2+)</name>
        <dbReference type="ChEBI" id="CHEBI:18420"/>
    </ligand>
</feature>
<dbReference type="Proteomes" id="UP000474296">
    <property type="component" value="Unassembled WGS sequence"/>
</dbReference>
<dbReference type="GO" id="GO:0004765">
    <property type="term" value="F:shikimate kinase activity"/>
    <property type="evidence" value="ECO:0007669"/>
    <property type="project" value="UniProtKB-UniRule"/>
</dbReference>
<dbReference type="AlphaFoldDB" id="A0A6M0CG10"/>
<evidence type="ECO:0000256" key="5">
    <source>
        <dbReference type="ARBA" id="ARBA00022840"/>
    </source>
</evidence>
<dbReference type="GO" id="GO:0008652">
    <property type="term" value="P:amino acid biosynthetic process"/>
    <property type="evidence" value="ECO:0007669"/>
    <property type="project" value="UniProtKB-KW"/>
</dbReference>
<protein>
    <recommendedName>
        <fullName evidence="7">Shikimate kinase</fullName>
        <shortName evidence="7">SK</shortName>
        <ecNumber evidence="7">2.7.1.71</ecNumber>
    </recommendedName>
</protein>
<evidence type="ECO:0000256" key="7">
    <source>
        <dbReference type="HAMAP-Rule" id="MF_00109"/>
    </source>
</evidence>
<comment type="pathway">
    <text evidence="7">Metabolic intermediate biosynthesis; chorismate biosynthesis; chorismate from D-erythrose 4-phosphate and phosphoenolpyruvate: step 5/7.</text>
</comment>
<evidence type="ECO:0000313" key="9">
    <source>
        <dbReference type="Proteomes" id="UP000474296"/>
    </source>
</evidence>
<keyword evidence="5 7" id="KW-0067">ATP-binding</keyword>
<gene>
    <name evidence="7" type="primary">aroK</name>
    <name evidence="8" type="ORF">GWK10_01245</name>
</gene>
<dbReference type="Pfam" id="PF01202">
    <property type="entry name" value="SKI"/>
    <property type="match status" value="1"/>
</dbReference>
<organism evidence="8 9">
    <name type="scientific">Spongiivirga citrea</name>
    <dbReference type="NCBI Taxonomy" id="1481457"/>
    <lineage>
        <taxon>Bacteria</taxon>
        <taxon>Pseudomonadati</taxon>
        <taxon>Bacteroidota</taxon>
        <taxon>Flavobacteriia</taxon>
        <taxon>Flavobacteriales</taxon>
        <taxon>Flavobacteriaceae</taxon>
        <taxon>Spongiivirga</taxon>
    </lineage>
</organism>
<keyword evidence="1 7" id="KW-0028">Amino-acid biosynthesis</keyword>
<comment type="function">
    <text evidence="7">Catalyzes the specific phosphorylation of the 3-hydroxyl group of shikimic acid using ATP as a cosubstrate.</text>
</comment>
<comment type="caution">
    <text evidence="8">The sequence shown here is derived from an EMBL/GenBank/DDBJ whole genome shotgun (WGS) entry which is preliminary data.</text>
</comment>
<dbReference type="InterPro" id="IPR031322">
    <property type="entry name" value="Shikimate/glucono_kinase"/>
</dbReference>
<keyword evidence="6 7" id="KW-0057">Aromatic amino acid biosynthesis</keyword>
<comment type="caution">
    <text evidence="7">Lacks conserved residue(s) required for the propagation of feature annotation.</text>
</comment>
<evidence type="ECO:0000313" key="8">
    <source>
        <dbReference type="EMBL" id="NER15813.1"/>
    </source>
</evidence>
<keyword evidence="2 7" id="KW-0808">Transferase</keyword>
<keyword evidence="7" id="KW-0963">Cytoplasm</keyword>
<comment type="cofactor">
    <cofactor evidence="7">
        <name>Mg(2+)</name>
        <dbReference type="ChEBI" id="CHEBI:18420"/>
    </cofactor>
    <text evidence="7">Binds 1 Mg(2+) ion per subunit.</text>
</comment>
<evidence type="ECO:0000256" key="3">
    <source>
        <dbReference type="ARBA" id="ARBA00022741"/>
    </source>
</evidence>
<evidence type="ECO:0000256" key="6">
    <source>
        <dbReference type="ARBA" id="ARBA00023141"/>
    </source>
</evidence>
<comment type="subunit">
    <text evidence="7">Monomer.</text>
</comment>
<dbReference type="PANTHER" id="PTHR21087:SF16">
    <property type="entry name" value="SHIKIMATE KINASE 1, CHLOROPLASTIC"/>
    <property type="match status" value="1"/>
</dbReference>
<dbReference type="SUPFAM" id="SSF52540">
    <property type="entry name" value="P-loop containing nucleoside triphosphate hydrolases"/>
    <property type="match status" value="1"/>
</dbReference>
<feature type="binding site" evidence="7">
    <location>
        <position position="35"/>
    </location>
    <ligand>
        <name>substrate</name>
    </ligand>
</feature>
<feature type="binding site" evidence="7">
    <location>
        <position position="145"/>
    </location>
    <ligand>
        <name>substrate</name>
    </ligand>
</feature>
<dbReference type="GO" id="GO:0009073">
    <property type="term" value="P:aromatic amino acid family biosynthetic process"/>
    <property type="evidence" value="ECO:0007669"/>
    <property type="project" value="UniProtKB-KW"/>
</dbReference>
<dbReference type="GO" id="GO:0005829">
    <property type="term" value="C:cytosol"/>
    <property type="evidence" value="ECO:0007669"/>
    <property type="project" value="TreeGrafter"/>
</dbReference>
<dbReference type="EMBL" id="JAABOQ010000001">
    <property type="protein sequence ID" value="NER15813.1"/>
    <property type="molecule type" value="Genomic_DNA"/>
</dbReference>
<proteinExistence type="inferred from homology"/>
<dbReference type="PRINTS" id="PR01100">
    <property type="entry name" value="SHIKIMTKNASE"/>
</dbReference>
<dbReference type="CDD" id="cd00464">
    <property type="entry name" value="SK"/>
    <property type="match status" value="1"/>
</dbReference>
<feature type="binding site" evidence="7">
    <location>
        <position position="82"/>
    </location>
    <ligand>
        <name>substrate</name>
    </ligand>
</feature>
<dbReference type="HAMAP" id="MF_00109">
    <property type="entry name" value="Shikimate_kinase"/>
    <property type="match status" value="1"/>
</dbReference>
<name>A0A6M0CG10_9FLAO</name>
<evidence type="ECO:0000256" key="2">
    <source>
        <dbReference type="ARBA" id="ARBA00022679"/>
    </source>
</evidence>
<dbReference type="GO" id="GO:0005524">
    <property type="term" value="F:ATP binding"/>
    <property type="evidence" value="ECO:0007669"/>
    <property type="project" value="UniProtKB-UniRule"/>
</dbReference>
<comment type="subcellular location">
    <subcellularLocation>
        <location evidence="7">Cytoplasm</location>
    </subcellularLocation>
</comment>
<keyword evidence="3 7" id="KW-0547">Nucleotide-binding</keyword>
<dbReference type="UniPathway" id="UPA00053">
    <property type="reaction ID" value="UER00088"/>
</dbReference>
<dbReference type="Gene3D" id="3.40.50.300">
    <property type="entry name" value="P-loop containing nucleotide triphosphate hydrolases"/>
    <property type="match status" value="1"/>
</dbReference>
<keyword evidence="4 7" id="KW-0418">Kinase</keyword>
<keyword evidence="7" id="KW-0479">Metal-binding</keyword>
<feature type="binding site" evidence="7">
    <location>
        <begin position="13"/>
        <end position="18"/>
    </location>
    <ligand>
        <name>ATP</name>
        <dbReference type="ChEBI" id="CHEBI:30616"/>
    </ligand>
</feature>